<reference evidence="2" key="1">
    <citation type="journal article" date="2017" name="Genome Biol.">
        <title>Comparative genomics reveals high biological diversity and specific adaptations in the industrially and medically important fungal genus Aspergillus.</title>
        <authorList>
            <person name="de Vries R.P."/>
            <person name="Riley R."/>
            <person name="Wiebenga A."/>
            <person name="Aguilar-Osorio G."/>
            <person name="Amillis S."/>
            <person name="Uchima C.A."/>
            <person name="Anderluh G."/>
            <person name="Asadollahi M."/>
            <person name="Askin M."/>
            <person name="Barry K."/>
            <person name="Battaglia E."/>
            <person name="Bayram O."/>
            <person name="Benocci T."/>
            <person name="Braus-Stromeyer S.A."/>
            <person name="Caldana C."/>
            <person name="Canovas D."/>
            <person name="Cerqueira G.C."/>
            <person name="Chen F."/>
            <person name="Chen W."/>
            <person name="Choi C."/>
            <person name="Clum A."/>
            <person name="Dos Santos R.A."/>
            <person name="Damasio A.R."/>
            <person name="Diallinas G."/>
            <person name="Emri T."/>
            <person name="Fekete E."/>
            <person name="Flipphi M."/>
            <person name="Freyberg S."/>
            <person name="Gallo A."/>
            <person name="Gournas C."/>
            <person name="Habgood R."/>
            <person name="Hainaut M."/>
            <person name="Harispe M.L."/>
            <person name="Henrissat B."/>
            <person name="Hilden K.S."/>
            <person name="Hope R."/>
            <person name="Hossain A."/>
            <person name="Karabika E."/>
            <person name="Karaffa L."/>
            <person name="Karanyi Z."/>
            <person name="Krasevec N."/>
            <person name="Kuo A."/>
            <person name="Kusch H."/>
            <person name="LaButti K."/>
            <person name="Lagendijk E.L."/>
            <person name="Lapidus A."/>
            <person name="Levasseur A."/>
            <person name="Lindquist E."/>
            <person name="Lipzen A."/>
            <person name="Logrieco A.F."/>
            <person name="MacCabe A."/>
            <person name="Maekelae M.R."/>
            <person name="Malavazi I."/>
            <person name="Melin P."/>
            <person name="Meyer V."/>
            <person name="Mielnichuk N."/>
            <person name="Miskei M."/>
            <person name="Molnar A.P."/>
            <person name="Mule G."/>
            <person name="Ngan C.Y."/>
            <person name="Orejas M."/>
            <person name="Orosz E."/>
            <person name="Ouedraogo J.P."/>
            <person name="Overkamp K.M."/>
            <person name="Park H.-S."/>
            <person name="Perrone G."/>
            <person name="Piumi F."/>
            <person name="Punt P.J."/>
            <person name="Ram A.F."/>
            <person name="Ramon A."/>
            <person name="Rauscher S."/>
            <person name="Record E."/>
            <person name="Riano-Pachon D.M."/>
            <person name="Robert V."/>
            <person name="Roehrig J."/>
            <person name="Ruller R."/>
            <person name="Salamov A."/>
            <person name="Salih N.S."/>
            <person name="Samson R.A."/>
            <person name="Sandor E."/>
            <person name="Sanguinetti M."/>
            <person name="Schuetze T."/>
            <person name="Sepcic K."/>
            <person name="Shelest E."/>
            <person name="Sherlock G."/>
            <person name="Sophianopoulou V."/>
            <person name="Squina F.M."/>
            <person name="Sun H."/>
            <person name="Susca A."/>
            <person name="Todd R.B."/>
            <person name="Tsang A."/>
            <person name="Unkles S.E."/>
            <person name="van de Wiele N."/>
            <person name="van Rossen-Uffink D."/>
            <person name="Oliveira J.V."/>
            <person name="Vesth T.C."/>
            <person name="Visser J."/>
            <person name="Yu J.-H."/>
            <person name="Zhou M."/>
            <person name="Andersen M.R."/>
            <person name="Archer D.B."/>
            <person name="Baker S.E."/>
            <person name="Benoit I."/>
            <person name="Brakhage A.A."/>
            <person name="Braus G.H."/>
            <person name="Fischer R."/>
            <person name="Frisvad J.C."/>
            <person name="Goldman G.H."/>
            <person name="Houbraken J."/>
            <person name="Oakley B."/>
            <person name="Pocsi I."/>
            <person name="Scazzocchio C."/>
            <person name="Seiboth B."/>
            <person name="vanKuyk P.A."/>
            <person name="Wortman J."/>
            <person name="Dyer P.S."/>
            <person name="Grigoriev I.V."/>
        </authorList>
    </citation>
    <scope>NUCLEOTIDE SEQUENCE [LARGE SCALE GENOMIC DNA]</scope>
    <source>
        <strain evidence="2">ITEM 5010</strain>
    </source>
</reference>
<dbReference type="AlphaFoldDB" id="A0A1R3RAG3"/>
<protein>
    <submittedName>
        <fullName evidence="1">Uncharacterized protein</fullName>
    </submittedName>
</protein>
<gene>
    <name evidence="1" type="ORF">ASPCADRAFT_211267</name>
</gene>
<dbReference type="VEuPathDB" id="FungiDB:ASPCADRAFT_211267"/>
<sequence length="67" mass="7400">MDAVRKATTYDDGMSSYLAKGHTGSSIPIMASSRLTRACDIRKWTLEADATLKRRIGILKRVQTGLD</sequence>
<dbReference type="Proteomes" id="UP000188318">
    <property type="component" value="Unassembled WGS sequence"/>
</dbReference>
<name>A0A1R3RAG3_ASPC5</name>
<proteinExistence type="predicted"/>
<dbReference type="EMBL" id="KV907511">
    <property type="protein sequence ID" value="OOF91447.1"/>
    <property type="molecule type" value="Genomic_DNA"/>
</dbReference>
<evidence type="ECO:0000313" key="2">
    <source>
        <dbReference type="Proteomes" id="UP000188318"/>
    </source>
</evidence>
<accession>A0A1R3RAG3</accession>
<organism evidence="1 2">
    <name type="scientific">Aspergillus carbonarius (strain ITEM 5010)</name>
    <dbReference type="NCBI Taxonomy" id="602072"/>
    <lineage>
        <taxon>Eukaryota</taxon>
        <taxon>Fungi</taxon>
        <taxon>Dikarya</taxon>
        <taxon>Ascomycota</taxon>
        <taxon>Pezizomycotina</taxon>
        <taxon>Eurotiomycetes</taxon>
        <taxon>Eurotiomycetidae</taxon>
        <taxon>Eurotiales</taxon>
        <taxon>Aspergillaceae</taxon>
        <taxon>Aspergillus</taxon>
        <taxon>Aspergillus subgen. Circumdati</taxon>
    </lineage>
</organism>
<keyword evidence="2" id="KW-1185">Reference proteome</keyword>
<evidence type="ECO:0000313" key="1">
    <source>
        <dbReference type="EMBL" id="OOF91447.1"/>
    </source>
</evidence>